<feature type="compositionally biased region" description="Basic and acidic residues" evidence="2">
    <location>
        <begin position="119"/>
        <end position="149"/>
    </location>
</feature>
<evidence type="ECO:0000313" key="4">
    <source>
        <dbReference type="Proteomes" id="UP000315010"/>
    </source>
</evidence>
<reference evidence="3 4" key="1">
    <citation type="submission" date="2019-02" db="EMBL/GenBank/DDBJ databases">
        <title>Deep-cultivation of Planctomycetes and their phenomic and genomic characterization uncovers novel biology.</title>
        <authorList>
            <person name="Wiegand S."/>
            <person name="Jogler M."/>
            <person name="Boedeker C."/>
            <person name="Pinto D."/>
            <person name="Vollmers J."/>
            <person name="Rivas-Marin E."/>
            <person name="Kohn T."/>
            <person name="Peeters S.H."/>
            <person name="Heuer A."/>
            <person name="Rast P."/>
            <person name="Oberbeckmann S."/>
            <person name="Bunk B."/>
            <person name="Jeske O."/>
            <person name="Meyerdierks A."/>
            <person name="Storesund J.E."/>
            <person name="Kallscheuer N."/>
            <person name="Luecker S."/>
            <person name="Lage O.M."/>
            <person name="Pohl T."/>
            <person name="Merkel B.J."/>
            <person name="Hornburger P."/>
            <person name="Mueller R.-W."/>
            <person name="Bruemmer F."/>
            <person name="Labrenz M."/>
            <person name="Spormann A.M."/>
            <person name="Op Den Camp H."/>
            <person name="Overmann J."/>
            <person name="Amann R."/>
            <person name="Jetten M.S.M."/>
            <person name="Mascher T."/>
            <person name="Medema M.H."/>
            <person name="Devos D.P."/>
            <person name="Kaster A.-K."/>
            <person name="Ovreas L."/>
            <person name="Rohde M."/>
            <person name="Galperin M.Y."/>
            <person name="Jogler C."/>
        </authorList>
    </citation>
    <scope>NUCLEOTIDE SEQUENCE [LARGE SCALE GENOMIC DNA]</scope>
    <source>
        <strain evidence="3 4">CA13</strain>
    </source>
</reference>
<evidence type="ECO:0000256" key="2">
    <source>
        <dbReference type="SAM" id="MobiDB-lite"/>
    </source>
</evidence>
<dbReference type="SMART" id="SM00028">
    <property type="entry name" value="TPR"/>
    <property type="match status" value="1"/>
</dbReference>
<dbReference type="PROSITE" id="PS50293">
    <property type="entry name" value="TPR_REGION"/>
    <property type="match status" value="1"/>
</dbReference>
<name>A0A5C5Z208_9BACT</name>
<feature type="repeat" description="TPR" evidence="1">
    <location>
        <begin position="71"/>
        <end position="104"/>
    </location>
</feature>
<comment type="caution">
    <text evidence="3">The sequence shown here is derived from an EMBL/GenBank/DDBJ whole genome shotgun (WGS) entry which is preliminary data.</text>
</comment>
<evidence type="ECO:0000313" key="3">
    <source>
        <dbReference type="EMBL" id="TWT81379.1"/>
    </source>
</evidence>
<feature type="region of interest" description="Disordered" evidence="2">
    <location>
        <begin position="119"/>
        <end position="160"/>
    </location>
</feature>
<dbReference type="AlphaFoldDB" id="A0A5C5Z208"/>
<accession>A0A5C5Z208</accession>
<dbReference type="Proteomes" id="UP000315010">
    <property type="component" value="Unassembled WGS sequence"/>
</dbReference>
<dbReference type="InterPro" id="IPR019734">
    <property type="entry name" value="TPR_rpt"/>
</dbReference>
<gene>
    <name evidence="3" type="ORF">CA13_28310</name>
</gene>
<dbReference type="RefSeq" id="WP_146397287.1">
    <property type="nucleotide sequence ID" value="NZ_SJPJ01000001.1"/>
</dbReference>
<sequence length="197" mass="22501">MRFVGLFAVLASISWWQFWFTPDQQGQRLMKQKNYQAAAETFRDPMRTGVAWFRAGEFELAEQSFARSATPEAEFNRGNCLVMRGKYDEAIQRYDRALELRPAWKDAEVNRSIAVVRRDKTKQEGGDMGDQKLGADEIRFDKKKGKDGQETETEAAQPLSNSAMQALWLTRVQTKPADFLKAKFSYQLATQDQGGAQ</sequence>
<protein>
    <submittedName>
        <fullName evidence="3">Tetratricopeptide repeat protein</fullName>
    </submittedName>
</protein>
<dbReference type="Pfam" id="PF00515">
    <property type="entry name" value="TPR_1"/>
    <property type="match status" value="1"/>
</dbReference>
<dbReference type="OrthoDB" id="9807628at2"/>
<dbReference type="InterPro" id="IPR011990">
    <property type="entry name" value="TPR-like_helical_dom_sf"/>
</dbReference>
<evidence type="ECO:0000256" key="1">
    <source>
        <dbReference type="PROSITE-ProRule" id="PRU00339"/>
    </source>
</evidence>
<keyword evidence="1" id="KW-0802">TPR repeat</keyword>
<dbReference type="SUPFAM" id="SSF48452">
    <property type="entry name" value="TPR-like"/>
    <property type="match status" value="1"/>
</dbReference>
<organism evidence="3 4">
    <name type="scientific">Novipirellula herctigrandis</name>
    <dbReference type="NCBI Taxonomy" id="2527986"/>
    <lineage>
        <taxon>Bacteria</taxon>
        <taxon>Pseudomonadati</taxon>
        <taxon>Planctomycetota</taxon>
        <taxon>Planctomycetia</taxon>
        <taxon>Pirellulales</taxon>
        <taxon>Pirellulaceae</taxon>
        <taxon>Novipirellula</taxon>
    </lineage>
</organism>
<dbReference type="EMBL" id="SJPJ01000001">
    <property type="protein sequence ID" value="TWT81379.1"/>
    <property type="molecule type" value="Genomic_DNA"/>
</dbReference>
<dbReference type="Gene3D" id="1.25.40.10">
    <property type="entry name" value="Tetratricopeptide repeat domain"/>
    <property type="match status" value="1"/>
</dbReference>
<keyword evidence="4" id="KW-1185">Reference proteome</keyword>
<proteinExistence type="predicted"/>
<dbReference type="PROSITE" id="PS50005">
    <property type="entry name" value="TPR"/>
    <property type="match status" value="1"/>
</dbReference>